<dbReference type="Gene3D" id="2.60.40.790">
    <property type="match status" value="1"/>
</dbReference>
<dbReference type="Pfam" id="PF00011">
    <property type="entry name" value="HSP20"/>
    <property type="match status" value="1"/>
</dbReference>
<dbReference type="PANTHER" id="PTHR45640">
    <property type="entry name" value="HEAT SHOCK PROTEIN HSP-12.2-RELATED"/>
    <property type="match status" value="1"/>
</dbReference>
<evidence type="ECO:0000313" key="4">
    <source>
        <dbReference type="Proteomes" id="UP000005239"/>
    </source>
</evidence>
<dbReference type="GO" id="GO:0005634">
    <property type="term" value="C:nucleus"/>
    <property type="evidence" value="ECO:0000318"/>
    <property type="project" value="GO_Central"/>
</dbReference>
<evidence type="ECO:0000256" key="1">
    <source>
        <dbReference type="PROSITE-ProRule" id="PRU00285"/>
    </source>
</evidence>
<accession>A0A8R1UUX2</accession>
<dbReference type="CDD" id="cd06526">
    <property type="entry name" value="metazoan_ACD"/>
    <property type="match status" value="1"/>
</dbReference>
<gene>
    <name evidence="3" type="primary">WBGene00277142</name>
</gene>
<dbReference type="EnsemblMetazoa" id="PPA38773.1">
    <property type="protein sequence ID" value="PPA38773.1"/>
    <property type="gene ID" value="WBGene00277142"/>
</dbReference>
<name>A0A2A6CB26_PRIPA</name>
<evidence type="ECO:0000256" key="2">
    <source>
        <dbReference type="RuleBase" id="RU003616"/>
    </source>
</evidence>
<comment type="similarity">
    <text evidence="1 2">Belongs to the small heat shock protein (HSP20) family.</text>
</comment>
<dbReference type="GO" id="GO:0005737">
    <property type="term" value="C:cytoplasm"/>
    <property type="evidence" value="ECO:0000318"/>
    <property type="project" value="GO_Central"/>
</dbReference>
<dbReference type="SUPFAM" id="SSF49764">
    <property type="entry name" value="HSP20-like chaperones"/>
    <property type="match status" value="1"/>
</dbReference>
<dbReference type="PANTHER" id="PTHR45640:SF32">
    <property type="entry name" value="STRESS-INDUCED PROTEIN 1"/>
    <property type="match status" value="1"/>
</dbReference>
<protein>
    <submittedName>
        <fullName evidence="3">SHSP domain-containing protein</fullName>
    </submittedName>
</protein>
<proteinExistence type="inferred from homology"/>
<organism evidence="3 4">
    <name type="scientific">Pristionchus pacificus</name>
    <name type="common">Parasitic nematode worm</name>
    <dbReference type="NCBI Taxonomy" id="54126"/>
    <lineage>
        <taxon>Eukaryota</taxon>
        <taxon>Metazoa</taxon>
        <taxon>Ecdysozoa</taxon>
        <taxon>Nematoda</taxon>
        <taxon>Chromadorea</taxon>
        <taxon>Rhabditida</taxon>
        <taxon>Rhabditina</taxon>
        <taxon>Diplogasteromorpha</taxon>
        <taxon>Diplogasteroidea</taxon>
        <taxon>Neodiplogasteridae</taxon>
        <taxon>Pristionchus</taxon>
    </lineage>
</organism>
<reference evidence="3" key="2">
    <citation type="submission" date="2022-06" db="UniProtKB">
        <authorList>
            <consortium name="EnsemblMetazoa"/>
        </authorList>
    </citation>
    <scope>IDENTIFICATION</scope>
    <source>
        <strain evidence="3">PS312</strain>
    </source>
</reference>
<dbReference type="InterPro" id="IPR008978">
    <property type="entry name" value="HSP20-like_chaperone"/>
</dbReference>
<evidence type="ECO:0000313" key="3">
    <source>
        <dbReference type="EnsemblMetazoa" id="PPA38773.1"/>
    </source>
</evidence>
<dbReference type="Proteomes" id="UP000005239">
    <property type="component" value="Unassembled WGS sequence"/>
</dbReference>
<dbReference type="GO" id="GO:0009408">
    <property type="term" value="P:response to heat"/>
    <property type="evidence" value="ECO:0000318"/>
    <property type="project" value="GO_Central"/>
</dbReference>
<dbReference type="OrthoDB" id="1431247at2759"/>
<accession>A0A2A6CB26</accession>
<sequence>MSFTLHHLRVGHGRPLIYPPPFPSLPTSISFLLFFSLPFLHSSSEGMATDREFPEAILAQSHADPILLGDIKALNVDENSLMVSLNVCTLGVGDMMVSIDSNTLTIRGVSAENDRLGGVRRVSSVTNQSVSSSSYRLLSTMSLIGYTPFDRSLRRAFDHMFDDDFLTHRSLFPYWRNIPHDHSLNLGSALGEVENTSEKFAVSVDVSHFKPEEIKVNLNGNELTIEGDHEESRVPL</sequence>
<keyword evidence="4" id="KW-1185">Reference proteome</keyword>
<dbReference type="InterPro" id="IPR002068">
    <property type="entry name" value="A-crystallin/Hsp20_dom"/>
</dbReference>
<dbReference type="GO" id="GO:0051082">
    <property type="term" value="F:unfolded protein binding"/>
    <property type="evidence" value="ECO:0000318"/>
    <property type="project" value="GO_Central"/>
</dbReference>
<dbReference type="InterPro" id="IPR001436">
    <property type="entry name" value="Alpha-crystallin/sHSP_animal"/>
</dbReference>
<dbReference type="GO" id="GO:0042026">
    <property type="term" value="P:protein refolding"/>
    <property type="evidence" value="ECO:0000318"/>
    <property type="project" value="GO_Central"/>
</dbReference>
<dbReference type="AlphaFoldDB" id="A0A2A6CB26"/>
<dbReference type="PROSITE" id="PS01031">
    <property type="entry name" value="SHSP"/>
    <property type="match status" value="1"/>
</dbReference>
<reference evidence="4" key="1">
    <citation type="journal article" date="2008" name="Nat. Genet.">
        <title>The Pristionchus pacificus genome provides a unique perspective on nematode lifestyle and parasitism.</title>
        <authorList>
            <person name="Dieterich C."/>
            <person name="Clifton S.W."/>
            <person name="Schuster L.N."/>
            <person name="Chinwalla A."/>
            <person name="Delehaunty K."/>
            <person name="Dinkelacker I."/>
            <person name="Fulton L."/>
            <person name="Fulton R."/>
            <person name="Godfrey J."/>
            <person name="Minx P."/>
            <person name="Mitreva M."/>
            <person name="Roeseler W."/>
            <person name="Tian H."/>
            <person name="Witte H."/>
            <person name="Yang S.P."/>
            <person name="Wilson R.K."/>
            <person name="Sommer R.J."/>
        </authorList>
    </citation>
    <scope>NUCLEOTIDE SEQUENCE [LARGE SCALE GENOMIC DNA]</scope>
    <source>
        <strain evidence="4">PS312</strain>
    </source>
</reference>